<name>A0ABS1C9U6_9FIRM</name>
<evidence type="ECO:0000259" key="15">
    <source>
        <dbReference type="PROSITE" id="PS50109"/>
    </source>
</evidence>
<evidence type="ECO:0000256" key="5">
    <source>
        <dbReference type="ARBA" id="ARBA00022553"/>
    </source>
</evidence>
<keyword evidence="18" id="KW-1185">Reference proteome</keyword>
<evidence type="ECO:0000256" key="14">
    <source>
        <dbReference type="SAM" id="Phobius"/>
    </source>
</evidence>
<evidence type="ECO:0000313" key="18">
    <source>
        <dbReference type="Proteomes" id="UP000823123"/>
    </source>
</evidence>
<evidence type="ECO:0000256" key="8">
    <source>
        <dbReference type="ARBA" id="ARBA00022741"/>
    </source>
</evidence>
<dbReference type="InterPro" id="IPR003661">
    <property type="entry name" value="HisK_dim/P_dom"/>
</dbReference>
<feature type="domain" description="HAMP" evidence="16">
    <location>
        <begin position="164"/>
        <end position="216"/>
    </location>
</feature>
<dbReference type="GO" id="GO:0016301">
    <property type="term" value="F:kinase activity"/>
    <property type="evidence" value="ECO:0007669"/>
    <property type="project" value="UniProtKB-KW"/>
</dbReference>
<dbReference type="RefSeq" id="WP_201275772.1">
    <property type="nucleotide sequence ID" value="NZ_JACVDA010000016.1"/>
</dbReference>
<evidence type="ECO:0000256" key="1">
    <source>
        <dbReference type="ARBA" id="ARBA00000085"/>
    </source>
</evidence>
<accession>A0ABS1C9U6</accession>
<dbReference type="InterPro" id="IPR003594">
    <property type="entry name" value="HATPase_dom"/>
</dbReference>
<feature type="domain" description="Histidine kinase" evidence="15">
    <location>
        <begin position="238"/>
        <end position="441"/>
    </location>
</feature>
<dbReference type="Gene3D" id="6.10.340.10">
    <property type="match status" value="1"/>
</dbReference>
<dbReference type="InterPro" id="IPR036097">
    <property type="entry name" value="HisK_dim/P_sf"/>
</dbReference>
<dbReference type="InterPro" id="IPR036890">
    <property type="entry name" value="HATPase_C_sf"/>
</dbReference>
<keyword evidence="9 17" id="KW-0418">Kinase</keyword>
<evidence type="ECO:0000256" key="2">
    <source>
        <dbReference type="ARBA" id="ARBA00004651"/>
    </source>
</evidence>
<evidence type="ECO:0000256" key="4">
    <source>
        <dbReference type="ARBA" id="ARBA00022475"/>
    </source>
</evidence>
<protein>
    <recommendedName>
        <fullName evidence="3">histidine kinase</fullName>
        <ecNumber evidence="3">2.7.13.3</ecNumber>
    </recommendedName>
</protein>
<dbReference type="Gene3D" id="1.10.287.130">
    <property type="match status" value="1"/>
</dbReference>
<keyword evidence="4" id="KW-1003">Cell membrane</keyword>
<dbReference type="InterPro" id="IPR005467">
    <property type="entry name" value="His_kinase_dom"/>
</dbReference>
<evidence type="ECO:0000256" key="6">
    <source>
        <dbReference type="ARBA" id="ARBA00022679"/>
    </source>
</evidence>
<gene>
    <name evidence="17" type="ORF">IBJ83_06085</name>
</gene>
<evidence type="ECO:0000256" key="9">
    <source>
        <dbReference type="ARBA" id="ARBA00022777"/>
    </source>
</evidence>
<dbReference type="SMART" id="SM00388">
    <property type="entry name" value="HisKA"/>
    <property type="match status" value="1"/>
</dbReference>
<evidence type="ECO:0000256" key="11">
    <source>
        <dbReference type="ARBA" id="ARBA00022989"/>
    </source>
</evidence>
<dbReference type="Gene3D" id="3.30.565.10">
    <property type="entry name" value="Histidine kinase-like ATPase, C-terminal domain"/>
    <property type="match status" value="1"/>
</dbReference>
<organism evidence="17 18">
    <name type="scientific">Parvimonas parva</name>
    <dbReference type="NCBI Taxonomy" id="2769485"/>
    <lineage>
        <taxon>Bacteria</taxon>
        <taxon>Bacillati</taxon>
        <taxon>Bacillota</taxon>
        <taxon>Tissierellia</taxon>
        <taxon>Tissierellales</taxon>
        <taxon>Peptoniphilaceae</taxon>
        <taxon>Parvimonas</taxon>
    </lineage>
</organism>
<dbReference type="PANTHER" id="PTHR45528">
    <property type="entry name" value="SENSOR HISTIDINE KINASE CPXA"/>
    <property type="match status" value="1"/>
</dbReference>
<dbReference type="PROSITE" id="PS50109">
    <property type="entry name" value="HIS_KIN"/>
    <property type="match status" value="1"/>
</dbReference>
<keyword evidence="7 14" id="KW-0812">Transmembrane</keyword>
<keyword evidence="6" id="KW-0808">Transferase</keyword>
<evidence type="ECO:0000256" key="13">
    <source>
        <dbReference type="ARBA" id="ARBA00023136"/>
    </source>
</evidence>
<keyword evidence="13 14" id="KW-0472">Membrane</keyword>
<evidence type="ECO:0000259" key="16">
    <source>
        <dbReference type="PROSITE" id="PS50885"/>
    </source>
</evidence>
<dbReference type="EC" id="2.7.13.3" evidence="3"/>
<dbReference type="Pfam" id="PF00512">
    <property type="entry name" value="HisKA"/>
    <property type="match status" value="1"/>
</dbReference>
<keyword evidence="5" id="KW-0597">Phosphoprotein</keyword>
<feature type="transmembrane region" description="Helical" evidence="14">
    <location>
        <begin position="15"/>
        <end position="33"/>
    </location>
</feature>
<dbReference type="PANTHER" id="PTHR45528:SF1">
    <property type="entry name" value="SENSOR HISTIDINE KINASE CPXA"/>
    <property type="match status" value="1"/>
</dbReference>
<evidence type="ECO:0000256" key="7">
    <source>
        <dbReference type="ARBA" id="ARBA00022692"/>
    </source>
</evidence>
<evidence type="ECO:0000256" key="3">
    <source>
        <dbReference type="ARBA" id="ARBA00012438"/>
    </source>
</evidence>
<proteinExistence type="predicted"/>
<dbReference type="InterPro" id="IPR003660">
    <property type="entry name" value="HAMP_dom"/>
</dbReference>
<reference evidence="17 18" key="1">
    <citation type="submission" date="2020-09" db="EMBL/GenBank/DDBJ databases">
        <title>Parvimonas S3374 sp. nov.</title>
        <authorList>
            <person name="Buhl M."/>
        </authorList>
    </citation>
    <scope>NUCLEOTIDE SEQUENCE [LARGE SCALE GENOMIC DNA]</scope>
    <source>
        <strain evidence="17 18">S3374</strain>
    </source>
</reference>
<sequence>MKNLKIFPKMFFKTFRILGTVIVLIHLLVFFIFPRTYLETRKQELYAKADEISNNIKGKDLKFVERSLEFFSKSSDIKVVIKRENGEDEVQIGDNINVNLKSKDNSLIIEEREVELKNGKKIFVQFISTADMKKDAKELSFKFLPYSLAISFVFSIIVSLIYAKEITNNIKEIKNVTKKMMNLDRTAYLKIDSTNEVGELKEHINDLYSTLLKLIDDLELKNEEIVKLEKLKYDFFRGTSHELKTPLASLKIILENMKYNIGKYKNRDLYIENCIEIVDHLTRSISQMLSVSSFEHLKNDEEIIVVNDILDDVLKQYMLLANHRNIKVNNNLKNEKIYIGMTALKIVLSNLINNAVKYSDENGVINIGTKDDWLYIENSYKDNEDLDVNKIFEISFSLNKENSNGLGLYIVKNILLNYGIKYKVEKSKTGIVFLIELSSNMDK</sequence>
<dbReference type="Proteomes" id="UP000823123">
    <property type="component" value="Unassembled WGS sequence"/>
</dbReference>
<keyword evidence="10" id="KW-0067">ATP-binding</keyword>
<dbReference type="EMBL" id="JACVDA010000016">
    <property type="protein sequence ID" value="MBK1468881.1"/>
    <property type="molecule type" value="Genomic_DNA"/>
</dbReference>
<evidence type="ECO:0000256" key="12">
    <source>
        <dbReference type="ARBA" id="ARBA00023012"/>
    </source>
</evidence>
<dbReference type="Pfam" id="PF02518">
    <property type="entry name" value="HATPase_c"/>
    <property type="match status" value="1"/>
</dbReference>
<dbReference type="InterPro" id="IPR050398">
    <property type="entry name" value="HssS/ArlS-like"/>
</dbReference>
<dbReference type="SUPFAM" id="SSF47384">
    <property type="entry name" value="Homodimeric domain of signal transducing histidine kinase"/>
    <property type="match status" value="1"/>
</dbReference>
<comment type="subcellular location">
    <subcellularLocation>
        <location evidence="2">Cell membrane</location>
        <topology evidence="2">Multi-pass membrane protein</topology>
    </subcellularLocation>
</comment>
<dbReference type="SMART" id="SM00387">
    <property type="entry name" value="HATPase_c"/>
    <property type="match status" value="1"/>
</dbReference>
<dbReference type="PROSITE" id="PS50885">
    <property type="entry name" value="HAMP"/>
    <property type="match status" value="1"/>
</dbReference>
<evidence type="ECO:0000313" key="17">
    <source>
        <dbReference type="EMBL" id="MBK1468881.1"/>
    </source>
</evidence>
<dbReference type="SUPFAM" id="SSF55874">
    <property type="entry name" value="ATPase domain of HSP90 chaperone/DNA topoisomerase II/histidine kinase"/>
    <property type="match status" value="1"/>
</dbReference>
<keyword evidence="8" id="KW-0547">Nucleotide-binding</keyword>
<dbReference type="CDD" id="cd00082">
    <property type="entry name" value="HisKA"/>
    <property type="match status" value="1"/>
</dbReference>
<keyword evidence="12" id="KW-0902">Two-component regulatory system</keyword>
<feature type="transmembrane region" description="Helical" evidence="14">
    <location>
        <begin position="143"/>
        <end position="163"/>
    </location>
</feature>
<comment type="catalytic activity">
    <reaction evidence="1">
        <text>ATP + protein L-histidine = ADP + protein N-phospho-L-histidine.</text>
        <dbReference type="EC" id="2.7.13.3"/>
    </reaction>
</comment>
<comment type="caution">
    <text evidence="17">The sequence shown here is derived from an EMBL/GenBank/DDBJ whole genome shotgun (WGS) entry which is preliminary data.</text>
</comment>
<keyword evidence="11 14" id="KW-1133">Transmembrane helix</keyword>
<evidence type="ECO:0000256" key="10">
    <source>
        <dbReference type="ARBA" id="ARBA00022840"/>
    </source>
</evidence>